<gene>
    <name evidence="2" type="ORF">PV05_07109</name>
</gene>
<dbReference type="GeneID" id="25329017"/>
<feature type="compositionally biased region" description="Basic and acidic residues" evidence="1">
    <location>
        <begin position="204"/>
        <end position="219"/>
    </location>
</feature>
<dbReference type="RefSeq" id="XP_013315356.1">
    <property type="nucleotide sequence ID" value="XM_013459902.1"/>
</dbReference>
<dbReference type="Proteomes" id="UP000054342">
    <property type="component" value="Unassembled WGS sequence"/>
</dbReference>
<feature type="region of interest" description="Disordered" evidence="1">
    <location>
        <begin position="184"/>
        <end position="219"/>
    </location>
</feature>
<dbReference type="HOGENOM" id="CLU_079928_0_0_1"/>
<feature type="region of interest" description="Disordered" evidence="1">
    <location>
        <begin position="1"/>
        <end position="21"/>
    </location>
</feature>
<proteinExistence type="predicted"/>
<reference evidence="2 3" key="1">
    <citation type="submission" date="2015-01" db="EMBL/GenBank/DDBJ databases">
        <title>The Genome Sequence of Exophiala xenobiotica CBS118157.</title>
        <authorList>
            <consortium name="The Broad Institute Genomics Platform"/>
            <person name="Cuomo C."/>
            <person name="de Hoog S."/>
            <person name="Gorbushina A."/>
            <person name="Stielow B."/>
            <person name="Teixiera M."/>
            <person name="Abouelleil A."/>
            <person name="Chapman S.B."/>
            <person name="Priest M."/>
            <person name="Young S.K."/>
            <person name="Wortman J."/>
            <person name="Nusbaum C."/>
            <person name="Birren B."/>
        </authorList>
    </citation>
    <scope>NUCLEOTIDE SEQUENCE [LARGE SCALE GENOMIC DNA]</scope>
    <source>
        <strain evidence="2 3">CBS 118157</strain>
    </source>
</reference>
<evidence type="ECO:0000313" key="2">
    <source>
        <dbReference type="EMBL" id="KIW54772.1"/>
    </source>
</evidence>
<evidence type="ECO:0000313" key="3">
    <source>
        <dbReference type="Proteomes" id="UP000054342"/>
    </source>
</evidence>
<dbReference type="OrthoDB" id="2367685at2759"/>
<evidence type="ECO:0008006" key="4">
    <source>
        <dbReference type="Google" id="ProtNLM"/>
    </source>
</evidence>
<sequence length="219" mass="25602">MSFYNEGYGQQQYGQGQNYNHRPRVSEPWVTEWDARDNRWIFINCETGERSFEHPQQSYSDSYWGNNVHEYDGQNQREYFEQEPQKESHTGRNVALGVLGGALGGALLMHEGEKVENKWDEDKYRLENDVRQGVDNVEQFPEDAARWTGRGLQNVEDIPQDIENKWDNAVQDVQDVPEDVAGWAGGKVGDVERFDENMDNAYDQGRDQARYDDEYRDNY</sequence>
<evidence type="ECO:0000256" key="1">
    <source>
        <dbReference type="SAM" id="MobiDB-lite"/>
    </source>
</evidence>
<feature type="compositionally biased region" description="Low complexity" evidence="1">
    <location>
        <begin position="1"/>
        <end position="20"/>
    </location>
</feature>
<dbReference type="EMBL" id="KN847320">
    <property type="protein sequence ID" value="KIW54772.1"/>
    <property type="molecule type" value="Genomic_DNA"/>
</dbReference>
<organism evidence="2 3">
    <name type="scientific">Exophiala xenobiotica</name>
    <dbReference type="NCBI Taxonomy" id="348802"/>
    <lineage>
        <taxon>Eukaryota</taxon>
        <taxon>Fungi</taxon>
        <taxon>Dikarya</taxon>
        <taxon>Ascomycota</taxon>
        <taxon>Pezizomycotina</taxon>
        <taxon>Eurotiomycetes</taxon>
        <taxon>Chaetothyriomycetidae</taxon>
        <taxon>Chaetothyriales</taxon>
        <taxon>Herpotrichiellaceae</taxon>
        <taxon>Exophiala</taxon>
    </lineage>
</organism>
<protein>
    <recommendedName>
        <fullName evidence="4">WW domain-containing protein</fullName>
    </recommendedName>
</protein>
<accession>A0A0D2CX70</accession>
<keyword evidence="3" id="KW-1185">Reference proteome</keyword>
<name>A0A0D2CX70_9EURO</name>
<dbReference type="AlphaFoldDB" id="A0A0D2CX70"/>